<dbReference type="PRINTS" id="PR00371">
    <property type="entry name" value="FPNCR"/>
</dbReference>
<evidence type="ECO:0000313" key="9">
    <source>
        <dbReference type="EMBL" id="ROT75549.1"/>
    </source>
</evidence>
<dbReference type="AlphaFoldDB" id="A0A423TGE4"/>
<dbReference type="InterPro" id="IPR001433">
    <property type="entry name" value="OxRdtase_FAD/NAD-bd"/>
</dbReference>
<dbReference type="STRING" id="6689.A0A423TGE4"/>
<keyword evidence="6" id="KW-0560">Oxidoreductase</keyword>
<proteinExistence type="predicted"/>
<dbReference type="Gene3D" id="3.40.50.360">
    <property type="match status" value="1"/>
</dbReference>
<evidence type="ECO:0000259" key="8">
    <source>
        <dbReference type="PROSITE" id="PS50902"/>
    </source>
</evidence>
<keyword evidence="10" id="KW-1185">Reference proteome</keyword>
<dbReference type="InterPro" id="IPR029039">
    <property type="entry name" value="Flavoprotein-like_sf"/>
</dbReference>
<dbReference type="InterPro" id="IPR001709">
    <property type="entry name" value="Flavoprot_Pyr_Nucl_cyt_Rdtase"/>
</dbReference>
<dbReference type="GO" id="GO:0010181">
    <property type="term" value="F:FMN binding"/>
    <property type="evidence" value="ECO:0007669"/>
    <property type="project" value="InterPro"/>
</dbReference>
<dbReference type="InterPro" id="IPR039261">
    <property type="entry name" value="FNR_nucleotide-bd"/>
</dbReference>
<reference evidence="9 10" key="2">
    <citation type="submission" date="2019-01" db="EMBL/GenBank/DDBJ databases">
        <title>The decoding of complex shrimp genome reveals the adaptation for benthos swimmer, frequently molting mechanism and breeding impact on genome.</title>
        <authorList>
            <person name="Sun Y."/>
            <person name="Gao Y."/>
            <person name="Yu Y."/>
        </authorList>
    </citation>
    <scope>NUCLEOTIDE SEQUENCE [LARGE SCALE GENOMIC DNA]</scope>
    <source>
        <tissue evidence="9">Muscle</tissue>
    </source>
</reference>
<evidence type="ECO:0000256" key="3">
    <source>
        <dbReference type="ARBA" id="ARBA00022630"/>
    </source>
</evidence>
<comment type="cofactor">
    <cofactor evidence="2">
        <name>FAD</name>
        <dbReference type="ChEBI" id="CHEBI:57692"/>
    </cofactor>
</comment>
<organism evidence="9 10">
    <name type="scientific">Penaeus vannamei</name>
    <name type="common">Whiteleg shrimp</name>
    <name type="synonym">Litopenaeus vannamei</name>
    <dbReference type="NCBI Taxonomy" id="6689"/>
    <lineage>
        <taxon>Eukaryota</taxon>
        <taxon>Metazoa</taxon>
        <taxon>Ecdysozoa</taxon>
        <taxon>Arthropoda</taxon>
        <taxon>Crustacea</taxon>
        <taxon>Multicrustacea</taxon>
        <taxon>Malacostraca</taxon>
        <taxon>Eumalacostraca</taxon>
        <taxon>Eucarida</taxon>
        <taxon>Decapoda</taxon>
        <taxon>Dendrobranchiata</taxon>
        <taxon>Penaeoidea</taxon>
        <taxon>Penaeidae</taxon>
        <taxon>Penaeus</taxon>
    </lineage>
</organism>
<sequence length="349" mass="39992">MGKYVDKRLAELGATRVFELGMGDDDANMEDDFITWKDAMWPKLYTGEFARLNSLKIGNQKPPFDSKNPFMAEIVVNRELFNGGERNCMHIELDVEGSRIRYDSGDHVAVYPVNDTALVNRLLELTNEDPDRVFSLTNVDEDSSKKHPSLPCTYRTALSHYVDITALPRTHEKEKLKLMSSTCDEGKMEYQKWIVNDVRSIVHILEDLPSCKPPWITSASCCQDSRPDTILYHLLERLPSKPQTPIIMIGLAQVSAPFRGFIQERSWQRQEGKPVGETVLYFGCRNKAIDYLYENELNEAKDSGLLKLYLAFSRDQAEKVYVTHLLEQNKAEVWRIIGQEKAICMFVGK</sequence>
<protein>
    <recommendedName>
        <fullName evidence="7">NADPH--hemoprotein reductase</fullName>
        <ecNumber evidence="7">1.6.2.4</ecNumber>
    </recommendedName>
</protein>
<accession>A0A423TGE4</accession>
<dbReference type="Pfam" id="PF00667">
    <property type="entry name" value="FAD_binding_1"/>
    <property type="match status" value="1"/>
</dbReference>
<dbReference type="InterPro" id="IPR023173">
    <property type="entry name" value="NADPH_Cyt_P450_Rdtase_alpha"/>
</dbReference>
<comment type="cofactor">
    <cofactor evidence="1">
        <name>FMN</name>
        <dbReference type="ChEBI" id="CHEBI:58210"/>
    </cofactor>
</comment>
<dbReference type="OrthoDB" id="1856718at2759"/>
<evidence type="ECO:0000256" key="5">
    <source>
        <dbReference type="ARBA" id="ARBA00022857"/>
    </source>
</evidence>
<dbReference type="PANTHER" id="PTHR19384">
    <property type="entry name" value="NITRIC OXIDE SYNTHASE-RELATED"/>
    <property type="match status" value="1"/>
</dbReference>
<dbReference type="GO" id="GO:0003958">
    <property type="term" value="F:NADPH-hemoprotein reductase activity"/>
    <property type="evidence" value="ECO:0007669"/>
    <property type="project" value="UniProtKB-EC"/>
</dbReference>
<feature type="domain" description="Flavodoxin-like" evidence="8">
    <location>
        <begin position="1"/>
        <end position="41"/>
    </location>
</feature>
<keyword evidence="5" id="KW-0521">NADP</keyword>
<dbReference type="EMBL" id="QCYY01001759">
    <property type="protein sequence ID" value="ROT75549.1"/>
    <property type="molecule type" value="Genomic_DNA"/>
</dbReference>
<dbReference type="InterPro" id="IPR017938">
    <property type="entry name" value="Riboflavin_synthase-like_b-brl"/>
</dbReference>
<dbReference type="EC" id="1.6.2.4" evidence="7"/>
<dbReference type="Gene3D" id="1.20.990.10">
    <property type="entry name" value="NADPH-cytochrome p450 Reductase, Chain A, domain 3"/>
    <property type="match status" value="1"/>
</dbReference>
<keyword evidence="4" id="KW-0274">FAD</keyword>
<dbReference type="PANTHER" id="PTHR19384:SF17">
    <property type="entry name" value="NADPH--CYTOCHROME P450 REDUCTASE"/>
    <property type="match status" value="1"/>
</dbReference>
<dbReference type="SUPFAM" id="SSF52218">
    <property type="entry name" value="Flavoproteins"/>
    <property type="match status" value="1"/>
</dbReference>
<evidence type="ECO:0000256" key="2">
    <source>
        <dbReference type="ARBA" id="ARBA00001974"/>
    </source>
</evidence>
<dbReference type="Gene3D" id="3.40.50.80">
    <property type="entry name" value="Nucleotide-binding domain of ferredoxin-NADP reductase (FNR) module"/>
    <property type="match status" value="1"/>
</dbReference>
<evidence type="ECO:0000313" key="10">
    <source>
        <dbReference type="Proteomes" id="UP000283509"/>
    </source>
</evidence>
<dbReference type="GO" id="GO:0005829">
    <property type="term" value="C:cytosol"/>
    <property type="evidence" value="ECO:0007669"/>
    <property type="project" value="TreeGrafter"/>
</dbReference>
<evidence type="ECO:0000256" key="7">
    <source>
        <dbReference type="ARBA" id="ARBA00023797"/>
    </source>
</evidence>
<evidence type="ECO:0000256" key="6">
    <source>
        <dbReference type="ARBA" id="ARBA00023002"/>
    </source>
</evidence>
<dbReference type="Pfam" id="PF00175">
    <property type="entry name" value="NAD_binding_1"/>
    <property type="match status" value="1"/>
</dbReference>
<gene>
    <name evidence="9" type="ORF">C7M84_005905</name>
</gene>
<dbReference type="PROSITE" id="PS50902">
    <property type="entry name" value="FLAVODOXIN_LIKE"/>
    <property type="match status" value="1"/>
</dbReference>
<keyword evidence="3" id="KW-0285">Flavoprotein</keyword>
<name>A0A423TGE4_PENVA</name>
<dbReference type="SUPFAM" id="SSF63380">
    <property type="entry name" value="Riboflavin synthase domain-like"/>
    <property type="match status" value="1"/>
</dbReference>
<dbReference type="Proteomes" id="UP000283509">
    <property type="component" value="Unassembled WGS sequence"/>
</dbReference>
<dbReference type="GO" id="GO:0050660">
    <property type="term" value="F:flavin adenine dinucleotide binding"/>
    <property type="evidence" value="ECO:0007669"/>
    <property type="project" value="TreeGrafter"/>
</dbReference>
<dbReference type="InterPro" id="IPR008254">
    <property type="entry name" value="Flavodoxin/NO_synth"/>
</dbReference>
<evidence type="ECO:0000256" key="1">
    <source>
        <dbReference type="ARBA" id="ARBA00001917"/>
    </source>
</evidence>
<dbReference type="GO" id="GO:0009725">
    <property type="term" value="P:response to hormone"/>
    <property type="evidence" value="ECO:0007669"/>
    <property type="project" value="TreeGrafter"/>
</dbReference>
<dbReference type="InterPro" id="IPR003097">
    <property type="entry name" value="CysJ-like_FAD-binding"/>
</dbReference>
<reference evidence="9 10" key="1">
    <citation type="submission" date="2018-04" db="EMBL/GenBank/DDBJ databases">
        <authorList>
            <person name="Zhang X."/>
            <person name="Yuan J."/>
            <person name="Li F."/>
            <person name="Xiang J."/>
        </authorList>
    </citation>
    <scope>NUCLEOTIDE SEQUENCE [LARGE SCALE GENOMIC DNA]</scope>
    <source>
        <tissue evidence="9">Muscle</tissue>
    </source>
</reference>
<dbReference type="SUPFAM" id="SSF52343">
    <property type="entry name" value="Ferredoxin reductase-like, C-terminal NADP-linked domain"/>
    <property type="match status" value="1"/>
</dbReference>
<evidence type="ECO:0000256" key="4">
    <source>
        <dbReference type="ARBA" id="ARBA00022827"/>
    </source>
</evidence>
<comment type="caution">
    <text evidence="9">The sequence shown here is derived from an EMBL/GenBank/DDBJ whole genome shotgun (WGS) entry which is preliminary data.</text>
</comment>